<dbReference type="Pfam" id="PF08068">
    <property type="entry name" value="DKCLD"/>
    <property type="match status" value="1"/>
</dbReference>
<accession>A0A2R6AK78</accession>
<dbReference type="Proteomes" id="UP000240569">
    <property type="component" value="Unassembled WGS sequence"/>
</dbReference>
<protein>
    <recommendedName>
        <fullName evidence="1">Dyskerin-like domain-containing protein</fullName>
    </recommendedName>
</protein>
<name>A0A2R6AK78_9ARCH</name>
<proteinExistence type="predicted"/>
<dbReference type="InterPro" id="IPR020103">
    <property type="entry name" value="PsdUridine_synth_cat_dom_sf"/>
</dbReference>
<dbReference type="GO" id="GO:0031120">
    <property type="term" value="P:snRNA pseudouridine synthesis"/>
    <property type="evidence" value="ECO:0007669"/>
    <property type="project" value="TreeGrafter"/>
</dbReference>
<evidence type="ECO:0000313" key="3">
    <source>
        <dbReference type="Proteomes" id="UP000240569"/>
    </source>
</evidence>
<evidence type="ECO:0000259" key="1">
    <source>
        <dbReference type="SMART" id="SM01136"/>
    </source>
</evidence>
<dbReference type="InterPro" id="IPR036974">
    <property type="entry name" value="PUA_sf"/>
</dbReference>
<dbReference type="Gene3D" id="3.30.2350.10">
    <property type="entry name" value="Pseudouridine synthase"/>
    <property type="match status" value="1"/>
</dbReference>
<gene>
    <name evidence="2" type="ORF">B9Q02_00955</name>
</gene>
<dbReference type="InterPro" id="IPR004802">
    <property type="entry name" value="tRNA_PsdUridine_synth_B_fam"/>
</dbReference>
<sequence length="87" mass="9823">MLNELNELVKLSDVTLTKINVRDLYPSFSQLIERSLINIDKPRGPSSHEVTAWVAKMVGAKKVGHGGTLEFKKAVTSPREWSSYDFF</sequence>
<dbReference type="GO" id="GO:0003723">
    <property type="term" value="F:RNA binding"/>
    <property type="evidence" value="ECO:0007669"/>
    <property type="project" value="InterPro"/>
</dbReference>
<organism evidence="2 3">
    <name type="scientific">Candidatus Marsarchaeota G1 archaeon BE_D</name>
    <dbReference type="NCBI Taxonomy" id="1978156"/>
    <lineage>
        <taxon>Archaea</taxon>
        <taxon>Candidatus Marsarchaeota</taxon>
        <taxon>Candidatus Marsarchaeota group 1</taxon>
    </lineage>
</organism>
<dbReference type="SUPFAM" id="SSF55120">
    <property type="entry name" value="Pseudouridine synthase"/>
    <property type="match status" value="1"/>
</dbReference>
<dbReference type="EMBL" id="NEXD01000002">
    <property type="protein sequence ID" value="PSN86765.1"/>
    <property type="molecule type" value="Genomic_DNA"/>
</dbReference>
<dbReference type="AlphaFoldDB" id="A0A2R6AK78"/>
<reference evidence="2 3" key="1">
    <citation type="submission" date="2017-04" db="EMBL/GenBank/DDBJ databases">
        <title>Novel microbial lineages endemic to geothermal iron-oxide mats fill important gaps in the evolutionary history of Archaea.</title>
        <authorList>
            <person name="Jay Z.J."/>
            <person name="Beam J.P."/>
            <person name="Dlakic M."/>
            <person name="Rusch D.B."/>
            <person name="Kozubal M.A."/>
            <person name="Inskeep W.P."/>
        </authorList>
    </citation>
    <scope>NUCLEOTIDE SEQUENCE [LARGE SCALE GENOMIC DNA]</scope>
    <source>
        <strain evidence="2">BE_D</strain>
    </source>
</reference>
<dbReference type="PANTHER" id="PTHR23127">
    <property type="entry name" value="CENTROMERE/MICROTUBULE BINDING PROTEIN CBF5"/>
    <property type="match status" value="1"/>
</dbReference>
<evidence type="ECO:0000313" key="2">
    <source>
        <dbReference type="EMBL" id="PSN86765.1"/>
    </source>
</evidence>
<dbReference type="Gene3D" id="2.30.130.10">
    <property type="entry name" value="PUA domain"/>
    <property type="match status" value="1"/>
</dbReference>
<dbReference type="GO" id="GO:0031118">
    <property type="term" value="P:rRNA pseudouridine synthesis"/>
    <property type="evidence" value="ECO:0007669"/>
    <property type="project" value="TreeGrafter"/>
</dbReference>
<dbReference type="GO" id="GO:1990481">
    <property type="term" value="P:mRNA pseudouridine synthesis"/>
    <property type="evidence" value="ECO:0007669"/>
    <property type="project" value="TreeGrafter"/>
</dbReference>
<dbReference type="SMART" id="SM01136">
    <property type="entry name" value="DKCLD"/>
    <property type="match status" value="1"/>
</dbReference>
<dbReference type="PANTHER" id="PTHR23127:SF0">
    <property type="entry name" value="H_ACA RIBONUCLEOPROTEIN COMPLEX SUBUNIT DKC1"/>
    <property type="match status" value="1"/>
</dbReference>
<comment type="caution">
    <text evidence="2">The sequence shown here is derived from an EMBL/GenBank/DDBJ whole genome shotgun (WGS) entry which is preliminary data.</text>
</comment>
<dbReference type="GO" id="GO:0000495">
    <property type="term" value="P:box H/ACA sno(s)RNA 3'-end processing"/>
    <property type="evidence" value="ECO:0007669"/>
    <property type="project" value="TreeGrafter"/>
</dbReference>
<dbReference type="InterPro" id="IPR012960">
    <property type="entry name" value="Dyskerin-like"/>
</dbReference>
<dbReference type="GO" id="GO:0009982">
    <property type="term" value="F:pseudouridine synthase activity"/>
    <property type="evidence" value="ECO:0007669"/>
    <property type="project" value="InterPro"/>
</dbReference>
<feature type="domain" description="Dyskerin-like" evidence="1">
    <location>
        <begin position="10"/>
        <end position="51"/>
    </location>
</feature>